<comment type="caution">
    <text evidence="2">The sequence shown here is derived from an EMBL/GenBank/DDBJ whole genome shotgun (WGS) entry which is preliminary data.</text>
</comment>
<keyword evidence="1" id="KW-0812">Transmembrane</keyword>
<keyword evidence="1" id="KW-1133">Transmembrane helix</keyword>
<dbReference type="Pfam" id="PF24124">
    <property type="entry name" value="YphA"/>
    <property type="match status" value="1"/>
</dbReference>
<feature type="transmembrane region" description="Helical" evidence="1">
    <location>
        <begin position="6"/>
        <end position="22"/>
    </location>
</feature>
<dbReference type="RefSeq" id="WP_307476034.1">
    <property type="nucleotide sequence ID" value="NZ_JAUSUB010000012.1"/>
</dbReference>
<feature type="transmembrane region" description="Helical" evidence="1">
    <location>
        <begin position="161"/>
        <end position="180"/>
    </location>
</feature>
<feature type="transmembrane region" description="Helical" evidence="1">
    <location>
        <begin position="29"/>
        <end position="46"/>
    </location>
</feature>
<evidence type="ECO:0000256" key="1">
    <source>
        <dbReference type="SAM" id="Phobius"/>
    </source>
</evidence>
<dbReference type="InterPro" id="IPR014617">
    <property type="entry name" value="YphA_Bacsu"/>
</dbReference>
<proteinExistence type="predicted"/>
<keyword evidence="1" id="KW-0472">Membrane</keyword>
<protein>
    <submittedName>
        <fullName evidence="2">Uncharacterized protein</fullName>
    </submittedName>
</protein>
<evidence type="ECO:0000313" key="2">
    <source>
        <dbReference type="EMBL" id="MDQ0271094.1"/>
    </source>
</evidence>
<feature type="transmembrane region" description="Helical" evidence="1">
    <location>
        <begin position="128"/>
        <end position="149"/>
    </location>
</feature>
<keyword evidence="3" id="KW-1185">Reference proteome</keyword>
<accession>A0ABU0AIK8</accession>
<dbReference type="EMBL" id="JAUSUB010000012">
    <property type="protein sequence ID" value="MDQ0271094.1"/>
    <property type="molecule type" value="Genomic_DNA"/>
</dbReference>
<feature type="transmembrane region" description="Helical" evidence="1">
    <location>
        <begin position="76"/>
        <end position="96"/>
    </location>
</feature>
<feature type="transmembrane region" description="Helical" evidence="1">
    <location>
        <begin position="52"/>
        <end position="69"/>
    </location>
</feature>
<sequence>MEGLTFYWVSWVLWVIITFLLNKNQVLRLPLSIGLLLVIISSSFSIELGGIKVTFASVLLLLTLYILVGRLSKPKMAYALICHLIILLAYVSFLLFELFDPVWVIFDRKWMLSILLVYLAIMLHENRLMRVVIILMGAVNGEVLYALIISKFSFPHTVGSLMSLDAIALSVAFVAIWNALEYSASYFEVHLNQLEKEKQNYHE</sequence>
<name>A0ABU0AIK8_9BACI</name>
<dbReference type="Proteomes" id="UP001238088">
    <property type="component" value="Unassembled WGS sequence"/>
</dbReference>
<feature type="transmembrane region" description="Helical" evidence="1">
    <location>
        <begin position="102"/>
        <end position="121"/>
    </location>
</feature>
<dbReference type="PIRSF" id="PIRSF036710">
    <property type="entry name" value="YphA_Bacsu"/>
    <property type="match status" value="1"/>
</dbReference>
<evidence type="ECO:0000313" key="3">
    <source>
        <dbReference type="Proteomes" id="UP001238088"/>
    </source>
</evidence>
<organism evidence="2 3">
    <name type="scientific">Cytobacillus purgationiresistens</name>
    <dbReference type="NCBI Taxonomy" id="863449"/>
    <lineage>
        <taxon>Bacteria</taxon>
        <taxon>Bacillati</taxon>
        <taxon>Bacillota</taxon>
        <taxon>Bacilli</taxon>
        <taxon>Bacillales</taxon>
        <taxon>Bacillaceae</taxon>
        <taxon>Cytobacillus</taxon>
    </lineage>
</organism>
<reference evidence="2 3" key="1">
    <citation type="submission" date="2023-07" db="EMBL/GenBank/DDBJ databases">
        <title>Genomic Encyclopedia of Type Strains, Phase IV (KMG-IV): sequencing the most valuable type-strain genomes for metagenomic binning, comparative biology and taxonomic classification.</title>
        <authorList>
            <person name="Goeker M."/>
        </authorList>
    </citation>
    <scope>NUCLEOTIDE SEQUENCE [LARGE SCALE GENOMIC DNA]</scope>
    <source>
        <strain evidence="2 3">DSM 23494</strain>
    </source>
</reference>
<gene>
    <name evidence="2" type="ORF">J2S17_002981</name>
</gene>